<feature type="transmembrane region" description="Helical" evidence="6">
    <location>
        <begin position="31"/>
        <end position="53"/>
    </location>
</feature>
<comment type="function">
    <text evidence="6">Gustatory receptor which mediates acceptance or avoidance behavior, depending on its substrates.</text>
</comment>
<keyword evidence="6" id="KW-0807">Transducer</keyword>
<protein>
    <recommendedName>
        <fullName evidence="6">Gustatory receptor</fullName>
    </recommendedName>
</protein>
<evidence type="ECO:0000256" key="3">
    <source>
        <dbReference type="ARBA" id="ARBA00022692"/>
    </source>
</evidence>
<comment type="caution">
    <text evidence="7">The sequence shown here is derived from an EMBL/GenBank/DDBJ whole genome shotgun (WGS) entry which is preliminary data.</text>
</comment>
<sequence length="367" mass="41644">MENAKEFTFELRTNVTPPQLINQIQNKICKFSYIGSGYNVFLVLVYALYNFYYLFFPEEGEVSVIGNQTYVKVMNVASFITTLSKSLINIIDRLISVNQKLSISADSYSKDFLNSVRAARFALSTNFANVVCSWIIVQFTLLLGIVGKQIEAVNLSINKIDDVRSDLAQIPALRVNRLLEDESACREINYIKRIYIELWEISGEINNLYGLTVLISLLLFSFEIIVSLHMIFTLPLLKALSFIFLHIATGMIAPWRIFLFFGANFCSFQNYRSGMSKKTGQIISLLSNRRPINPKVKEQLYKFSNDLSHFKIEFSAYGVLPLNRDLLGIASGTIATFLTIIIQGAGILRTLPSDIERELARMKKALD</sequence>
<evidence type="ECO:0000256" key="5">
    <source>
        <dbReference type="ARBA" id="ARBA00023136"/>
    </source>
</evidence>
<keyword evidence="8" id="KW-1185">Reference proteome</keyword>
<dbReference type="GO" id="GO:0007165">
    <property type="term" value="P:signal transduction"/>
    <property type="evidence" value="ECO:0007669"/>
    <property type="project" value="UniProtKB-KW"/>
</dbReference>
<organism evidence="7 8">
    <name type="scientific">Cotesia congregata</name>
    <name type="common">Parasitoid wasp</name>
    <name type="synonym">Apanteles congregatus</name>
    <dbReference type="NCBI Taxonomy" id="51543"/>
    <lineage>
        <taxon>Eukaryota</taxon>
        <taxon>Metazoa</taxon>
        <taxon>Ecdysozoa</taxon>
        <taxon>Arthropoda</taxon>
        <taxon>Hexapoda</taxon>
        <taxon>Insecta</taxon>
        <taxon>Pterygota</taxon>
        <taxon>Neoptera</taxon>
        <taxon>Endopterygota</taxon>
        <taxon>Hymenoptera</taxon>
        <taxon>Apocrita</taxon>
        <taxon>Ichneumonoidea</taxon>
        <taxon>Braconidae</taxon>
        <taxon>Microgastrinae</taxon>
        <taxon>Cotesia</taxon>
    </lineage>
</organism>
<dbReference type="InterPro" id="IPR013604">
    <property type="entry name" value="7TM_chemorcpt"/>
</dbReference>
<dbReference type="Proteomes" id="UP000786811">
    <property type="component" value="Unassembled WGS sequence"/>
</dbReference>
<keyword evidence="6" id="KW-0675">Receptor</keyword>
<evidence type="ECO:0000256" key="6">
    <source>
        <dbReference type="RuleBase" id="RU363108"/>
    </source>
</evidence>
<comment type="similarity">
    <text evidence="6">Belongs to the insect chemoreceptor superfamily. Gustatory receptor (GR) family.</text>
</comment>
<reference evidence="7" key="1">
    <citation type="submission" date="2021-04" db="EMBL/GenBank/DDBJ databases">
        <authorList>
            <person name="Chebbi M.A.C M."/>
        </authorList>
    </citation>
    <scope>NUCLEOTIDE SEQUENCE</scope>
</reference>
<evidence type="ECO:0000313" key="8">
    <source>
        <dbReference type="Proteomes" id="UP000786811"/>
    </source>
</evidence>
<evidence type="ECO:0000256" key="4">
    <source>
        <dbReference type="ARBA" id="ARBA00022989"/>
    </source>
</evidence>
<evidence type="ECO:0000256" key="1">
    <source>
        <dbReference type="ARBA" id="ARBA00004651"/>
    </source>
</evidence>
<keyword evidence="2 6" id="KW-1003">Cell membrane</keyword>
<proteinExistence type="inferred from homology"/>
<evidence type="ECO:0000313" key="7">
    <source>
        <dbReference type="EMBL" id="CAG5080968.1"/>
    </source>
</evidence>
<dbReference type="EMBL" id="CAJNRD030001118">
    <property type="protein sequence ID" value="CAG5080968.1"/>
    <property type="molecule type" value="Genomic_DNA"/>
</dbReference>
<gene>
    <name evidence="7" type="ORF">HICCMSTLAB_LOCUS3156</name>
</gene>
<dbReference type="Pfam" id="PF08395">
    <property type="entry name" value="7tm_7"/>
    <property type="match status" value="1"/>
</dbReference>
<evidence type="ECO:0000256" key="2">
    <source>
        <dbReference type="ARBA" id="ARBA00022475"/>
    </source>
</evidence>
<comment type="caution">
    <text evidence="6">Lacks conserved residue(s) required for the propagation of feature annotation.</text>
</comment>
<dbReference type="GO" id="GO:0005886">
    <property type="term" value="C:plasma membrane"/>
    <property type="evidence" value="ECO:0007669"/>
    <property type="project" value="UniProtKB-SubCell"/>
</dbReference>
<feature type="transmembrane region" description="Helical" evidence="6">
    <location>
        <begin position="326"/>
        <end position="348"/>
    </location>
</feature>
<dbReference type="AlphaFoldDB" id="A0A8J2H734"/>
<feature type="transmembrane region" description="Helical" evidence="6">
    <location>
        <begin position="239"/>
        <end position="263"/>
    </location>
</feature>
<name>A0A8J2H734_COTCN</name>
<feature type="transmembrane region" description="Helical" evidence="6">
    <location>
        <begin position="127"/>
        <end position="146"/>
    </location>
</feature>
<comment type="subcellular location">
    <subcellularLocation>
        <location evidence="1 6">Cell membrane</location>
        <topology evidence="1 6">Multi-pass membrane protein</topology>
    </subcellularLocation>
</comment>
<dbReference type="GO" id="GO:0050909">
    <property type="term" value="P:sensory perception of taste"/>
    <property type="evidence" value="ECO:0007669"/>
    <property type="project" value="InterPro"/>
</dbReference>
<accession>A0A8J2H734</accession>
<feature type="transmembrane region" description="Helical" evidence="6">
    <location>
        <begin position="208"/>
        <end position="232"/>
    </location>
</feature>
<keyword evidence="4 6" id="KW-1133">Transmembrane helix</keyword>
<dbReference type="OrthoDB" id="6366728at2759"/>
<keyword evidence="3 6" id="KW-0812">Transmembrane</keyword>
<keyword evidence="5 6" id="KW-0472">Membrane</keyword>